<dbReference type="EMBL" id="BDGG01000016">
    <property type="protein sequence ID" value="GAV07780.1"/>
    <property type="molecule type" value="Genomic_DNA"/>
</dbReference>
<feature type="domain" description="Coiled-coil" evidence="3">
    <location>
        <begin position="22"/>
        <end position="144"/>
    </location>
</feature>
<keyword evidence="1" id="KW-0175">Coiled coil</keyword>
<sequence length="387" mass="44495">MTEFGRHGSAKDKDVEEAARPELGLVRSVCRQWVVHEDEGLAHRLQKEEFQSHFGHNKKERTIVRGDIKEAKKVQTEEELEIERKHLEHLRQLQLLEERDRQIAQRLQQTLSEDVQPVGGDFYLQDDQALARKLQEEEEAAIRRLDSVPSTSRPSGQSHRVAPQTIYERLPNRRTPRSDIDEDLMRGRNAPVDQQERRRVLQEQKDEELARQLQAMEEQESLASRDYKIAVESQDAEYARLIDEKERERLRKLKDRYSAKKEANLSFEDEAELEQDMPTPRYHPTPPSPRIVQDLTTDFANSSVAARRTISMDGQQRNFSTRGVEDQRPVNIATLIDPTYTPSTSRQAQEAPGRRGATLPALATSARNPPSPSSNTASRIQKSISNK</sequence>
<dbReference type="AlphaFoldDB" id="A0A1D1W2M4"/>
<proteinExistence type="predicted"/>
<evidence type="ECO:0000256" key="1">
    <source>
        <dbReference type="ARBA" id="ARBA00023054"/>
    </source>
</evidence>
<accession>A0A1D1W2M4</accession>
<keyword evidence="5" id="KW-1185">Reference proteome</keyword>
<feature type="region of interest" description="Disordered" evidence="2">
    <location>
        <begin position="259"/>
        <end position="292"/>
    </location>
</feature>
<dbReference type="InterPro" id="IPR029311">
    <property type="entry name" value="CCDC50_N"/>
</dbReference>
<feature type="compositionally biased region" description="Basic and acidic residues" evidence="2">
    <location>
        <begin position="194"/>
        <end position="205"/>
    </location>
</feature>
<evidence type="ECO:0000313" key="4">
    <source>
        <dbReference type="EMBL" id="GAV07780.1"/>
    </source>
</evidence>
<feature type="compositionally biased region" description="Polar residues" evidence="2">
    <location>
        <begin position="365"/>
        <end position="387"/>
    </location>
</feature>
<dbReference type="OrthoDB" id="9994767at2759"/>
<feature type="region of interest" description="Disordered" evidence="2">
    <location>
        <begin position="143"/>
        <end position="205"/>
    </location>
</feature>
<dbReference type="InterPro" id="IPR039303">
    <property type="entry name" value="CCDC50"/>
</dbReference>
<dbReference type="PANTHER" id="PTHR22115:SF4">
    <property type="entry name" value="COILED-COIL DOMAIN-CONTAINING PROTEIN"/>
    <property type="match status" value="1"/>
</dbReference>
<feature type="compositionally biased region" description="Basic and acidic residues" evidence="2">
    <location>
        <begin position="176"/>
        <end position="186"/>
    </location>
</feature>
<dbReference type="Proteomes" id="UP000186922">
    <property type="component" value="Unassembled WGS sequence"/>
</dbReference>
<gene>
    <name evidence="4" type="primary">RvY_17582-1</name>
    <name evidence="4" type="synonym">RvY_17582.1</name>
    <name evidence="4" type="ORF">RvY_17582</name>
</gene>
<name>A0A1D1W2M4_RAMVA</name>
<feature type="region of interest" description="Disordered" evidence="2">
    <location>
        <begin position="311"/>
        <end position="387"/>
    </location>
</feature>
<evidence type="ECO:0000313" key="5">
    <source>
        <dbReference type="Proteomes" id="UP000186922"/>
    </source>
</evidence>
<evidence type="ECO:0000259" key="3">
    <source>
        <dbReference type="Pfam" id="PF15295"/>
    </source>
</evidence>
<comment type="caution">
    <text evidence="4">The sequence shown here is derived from an EMBL/GenBank/DDBJ whole genome shotgun (WGS) entry which is preliminary data.</text>
</comment>
<protein>
    <recommendedName>
        <fullName evidence="3">Coiled-coil domain-containing protein</fullName>
    </recommendedName>
</protein>
<dbReference type="PANTHER" id="PTHR22115">
    <property type="entry name" value="C3ORF6 PROTEIN-RELATED"/>
    <property type="match status" value="1"/>
</dbReference>
<organism evidence="4 5">
    <name type="scientific">Ramazzottius varieornatus</name>
    <name type="common">Water bear</name>
    <name type="synonym">Tardigrade</name>
    <dbReference type="NCBI Taxonomy" id="947166"/>
    <lineage>
        <taxon>Eukaryota</taxon>
        <taxon>Metazoa</taxon>
        <taxon>Ecdysozoa</taxon>
        <taxon>Tardigrada</taxon>
        <taxon>Eutardigrada</taxon>
        <taxon>Parachela</taxon>
        <taxon>Hypsibioidea</taxon>
        <taxon>Ramazzottiidae</taxon>
        <taxon>Ramazzottius</taxon>
    </lineage>
</organism>
<feature type="compositionally biased region" description="Polar residues" evidence="2">
    <location>
        <begin position="148"/>
        <end position="158"/>
    </location>
</feature>
<evidence type="ECO:0000256" key="2">
    <source>
        <dbReference type="SAM" id="MobiDB-lite"/>
    </source>
</evidence>
<reference evidence="4 5" key="1">
    <citation type="journal article" date="2016" name="Nat. Commun.">
        <title>Extremotolerant tardigrade genome and improved radiotolerance of human cultured cells by tardigrade-unique protein.</title>
        <authorList>
            <person name="Hashimoto T."/>
            <person name="Horikawa D.D."/>
            <person name="Saito Y."/>
            <person name="Kuwahara H."/>
            <person name="Kozuka-Hata H."/>
            <person name="Shin-I T."/>
            <person name="Minakuchi Y."/>
            <person name="Ohishi K."/>
            <person name="Motoyama A."/>
            <person name="Aizu T."/>
            <person name="Enomoto A."/>
            <person name="Kondo K."/>
            <person name="Tanaka S."/>
            <person name="Hara Y."/>
            <person name="Koshikawa S."/>
            <person name="Sagara H."/>
            <person name="Miura T."/>
            <person name="Yokobori S."/>
            <person name="Miyagawa K."/>
            <person name="Suzuki Y."/>
            <person name="Kubo T."/>
            <person name="Oyama M."/>
            <person name="Kohara Y."/>
            <person name="Fujiyama A."/>
            <person name="Arakawa K."/>
            <person name="Katayama T."/>
            <person name="Toyoda A."/>
            <person name="Kunieda T."/>
        </authorList>
    </citation>
    <scope>NUCLEOTIDE SEQUENCE [LARGE SCALE GENOMIC DNA]</scope>
    <source>
        <strain evidence="4 5">YOKOZUNA-1</strain>
    </source>
</reference>
<feature type="compositionally biased region" description="Polar residues" evidence="2">
    <location>
        <begin position="312"/>
        <end position="321"/>
    </location>
</feature>
<dbReference type="Pfam" id="PF15295">
    <property type="entry name" value="CCDC50_N"/>
    <property type="match status" value="1"/>
</dbReference>